<dbReference type="InterPro" id="IPR001807">
    <property type="entry name" value="ClC"/>
</dbReference>
<feature type="transmembrane region" description="Helical" evidence="5">
    <location>
        <begin position="140"/>
        <end position="157"/>
    </location>
</feature>
<proteinExistence type="predicted"/>
<dbReference type="InterPro" id="IPR008075">
    <property type="entry name" value="LIMR"/>
</dbReference>
<dbReference type="InterPro" id="IPR050368">
    <property type="entry name" value="ClC-type_chloride_channel"/>
</dbReference>
<evidence type="ECO:0000256" key="3">
    <source>
        <dbReference type="ARBA" id="ARBA00022989"/>
    </source>
</evidence>
<evidence type="ECO:0000256" key="5">
    <source>
        <dbReference type="SAM" id="Phobius"/>
    </source>
</evidence>
<dbReference type="EMBL" id="BAABEO010000008">
    <property type="protein sequence ID" value="GAA3675513.1"/>
    <property type="molecule type" value="Genomic_DNA"/>
</dbReference>
<feature type="transmembrane region" description="Helical" evidence="5">
    <location>
        <begin position="478"/>
        <end position="499"/>
    </location>
</feature>
<feature type="transmembrane region" description="Helical" evidence="5">
    <location>
        <begin position="330"/>
        <end position="348"/>
    </location>
</feature>
<accession>A0ABP7C3U8</accession>
<evidence type="ECO:0008006" key="8">
    <source>
        <dbReference type="Google" id="ProtNLM"/>
    </source>
</evidence>
<evidence type="ECO:0000256" key="2">
    <source>
        <dbReference type="ARBA" id="ARBA00022692"/>
    </source>
</evidence>
<protein>
    <recommendedName>
        <fullName evidence="8">H+/Cl-antiporter ClcA</fullName>
    </recommendedName>
</protein>
<name>A0ABP7C3U8_9MICC</name>
<dbReference type="Proteomes" id="UP001500752">
    <property type="component" value="Unassembled WGS sequence"/>
</dbReference>
<keyword evidence="4 5" id="KW-0472">Membrane</keyword>
<feature type="transmembrane region" description="Helical" evidence="5">
    <location>
        <begin position="218"/>
        <end position="239"/>
    </location>
</feature>
<dbReference type="PANTHER" id="PTHR43427">
    <property type="entry name" value="CHLORIDE CHANNEL PROTEIN CLC-E"/>
    <property type="match status" value="1"/>
</dbReference>
<keyword evidence="2 5" id="KW-0812">Transmembrane</keyword>
<gene>
    <name evidence="6" type="ORF">GCM10023081_12410</name>
</gene>
<keyword evidence="7" id="KW-1185">Reference proteome</keyword>
<reference evidence="7" key="1">
    <citation type="journal article" date="2019" name="Int. J. Syst. Evol. Microbiol.">
        <title>The Global Catalogue of Microorganisms (GCM) 10K type strain sequencing project: providing services to taxonomists for standard genome sequencing and annotation.</title>
        <authorList>
            <consortium name="The Broad Institute Genomics Platform"/>
            <consortium name="The Broad Institute Genome Sequencing Center for Infectious Disease"/>
            <person name="Wu L."/>
            <person name="Ma J."/>
        </authorList>
    </citation>
    <scope>NUCLEOTIDE SEQUENCE [LARGE SCALE GENOMIC DNA]</scope>
    <source>
        <strain evidence="7">JCM 30742</strain>
    </source>
</reference>
<feature type="transmembrane region" description="Helical" evidence="5">
    <location>
        <begin position="588"/>
        <end position="607"/>
    </location>
</feature>
<dbReference type="Pfam" id="PF00654">
    <property type="entry name" value="Voltage_CLC"/>
    <property type="match status" value="1"/>
</dbReference>
<feature type="transmembrane region" description="Helical" evidence="5">
    <location>
        <begin position="74"/>
        <end position="95"/>
    </location>
</feature>
<feature type="transmembrane region" description="Helical" evidence="5">
    <location>
        <begin position="355"/>
        <end position="374"/>
    </location>
</feature>
<keyword evidence="3 5" id="KW-1133">Transmembrane helix</keyword>
<feature type="transmembrane region" description="Helical" evidence="5">
    <location>
        <begin position="284"/>
        <end position="304"/>
    </location>
</feature>
<dbReference type="SUPFAM" id="SSF81340">
    <property type="entry name" value="Clc chloride channel"/>
    <property type="match status" value="1"/>
</dbReference>
<dbReference type="CDD" id="cd00400">
    <property type="entry name" value="Voltage_gated_ClC"/>
    <property type="match status" value="1"/>
</dbReference>
<evidence type="ECO:0000256" key="4">
    <source>
        <dbReference type="ARBA" id="ARBA00023136"/>
    </source>
</evidence>
<dbReference type="PRINTS" id="PR01692">
    <property type="entry name" value="LIPOCALINIMR"/>
</dbReference>
<feature type="transmembrane region" description="Helical" evidence="5">
    <location>
        <begin position="251"/>
        <end position="272"/>
    </location>
</feature>
<dbReference type="InterPro" id="IPR014743">
    <property type="entry name" value="Cl-channel_core"/>
</dbReference>
<feature type="transmembrane region" description="Helical" evidence="5">
    <location>
        <begin position="660"/>
        <end position="680"/>
    </location>
</feature>
<feature type="transmembrane region" description="Helical" evidence="5">
    <location>
        <begin position="506"/>
        <end position="526"/>
    </location>
</feature>
<dbReference type="Gene3D" id="1.10.3080.10">
    <property type="entry name" value="Clc chloride channel"/>
    <property type="match status" value="1"/>
</dbReference>
<dbReference type="RefSeq" id="WP_345149270.1">
    <property type="nucleotide sequence ID" value="NZ_BAABEO010000008.1"/>
</dbReference>
<feature type="transmembrane region" description="Helical" evidence="5">
    <location>
        <begin position="405"/>
        <end position="431"/>
    </location>
</feature>
<evidence type="ECO:0000313" key="7">
    <source>
        <dbReference type="Proteomes" id="UP001500752"/>
    </source>
</evidence>
<feature type="transmembrane region" description="Helical" evidence="5">
    <location>
        <begin position="628"/>
        <end position="648"/>
    </location>
</feature>
<comment type="caution">
    <text evidence="6">The sequence shown here is derived from an EMBL/GenBank/DDBJ whole genome shotgun (WGS) entry which is preliminary data.</text>
</comment>
<feature type="transmembrane region" description="Helical" evidence="5">
    <location>
        <begin position="26"/>
        <end position="54"/>
    </location>
</feature>
<evidence type="ECO:0000256" key="1">
    <source>
        <dbReference type="ARBA" id="ARBA00004141"/>
    </source>
</evidence>
<feature type="transmembrane region" description="Helical" evidence="5">
    <location>
        <begin position="164"/>
        <end position="183"/>
    </location>
</feature>
<comment type="subcellular location">
    <subcellularLocation>
        <location evidence="1">Membrane</location>
        <topology evidence="1">Multi-pass membrane protein</topology>
    </subcellularLocation>
</comment>
<sequence length="697" mass="70910">MSDPAAPPPGIDQSGIDAAAVIRSKAYIAALVLAAVLGVPISIIAYGFLALVTAVQQFVFVELPNQVLGSPAPAWWPVPWLVLCGLLTALTIRYLPGTGGHSPAFGFKTGGGPASGRELVGIVLAALSTLSLGAVLGPEAPLIAIGGGLGALAVHLVKKDAPPMAATIMASAGSFAAISTLLGSPVLGAFLIMEVAGIGGMTLSLVALPGLIASGVGALVFVGLDGWTGLGTFSLALPVVPPAVPPTVAMLAWAVIMGAVGALLGWLIRWVGLSLRPLVHLNRVLVTSALGLLIGLTAMAYQLISGHSFTQVLFSGQDALPELVEHAADYSLAVLLLLIACKTLVYGLSLSAFRGGPVFPSMFIGAALGIAASGLPGMDLAAGIGMGMGAMCAAMLRLPLTSTLLATLLLGVDGVAVTPQVVVAVAVAFVITSVLPVPRASAAADDAGSVHHRTPSRTSPAAGTAISSADLSAARDRWIAWLFIIGSSLFALGAVPFYAEAVGLRLDALTFFVGSLFFTSAAFLQYREAVDALPAVGAARRHSFWVWAPRNLGWLAAAIQLAGTLWFNLSTGEALRVNLSVALTEQRVWRPDALGSIAFLLASGVALRDAGRGIAGRIAGRRPRAWKIAVINLAGSIAFGFSAVGAFIVPSTGDVWNAELSNLGTFAGALCFLTGAILMLSPESTGSPVPAERGAHP</sequence>
<evidence type="ECO:0000313" key="6">
    <source>
        <dbReference type="EMBL" id="GAA3675513.1"/>
    </source>
</evidence>
<organism evidence="6 7">
    <name type="scientific">Arthrobacter ginkgonis</name>
    <dbReference type="NCBI Taxonomy" id="1630594"/>
    <lineage>
        <taxon>Bacteria</taxon>
        <taxon>Bacillati</taxon>
        <taxon>Actinomycetota</taxon>
        <taxon>Actinomycetes</taxon>
        <taxon>Micrococcales</taxon>
        <taxon>Micrococcaceae</taxon>
        <taxon>Arthrobacter</taxon>
    </lineage>
</organism>